<reference evidence="5" key="1">
    <citation type="journal article" date="2019" name="Int. J. Syst. Evol. Microbiol.">
        <title>The Global Catalogue of Microorganisms (GCM) 10K type strain sequencing project: providing services to taxonomists for standard genome sequencing and annotation.</title>
        <authorList>
            <consortium name="The Broad Institute Genomics Platform"/>
            <consortium name="The Broad Institute Genome Sequencing Center for Infectious Disease"/>
            <person name="Wu L."/>
            <person name="Ma J."/>
        </authorList>
    </citation>
    <scope>NUCLEOTIDE SEQUENCE [LARGE SCALE GENOMIC DNA]</scope>
    <source>
        <strain evidence="5">2902at01</strain>
    </source>
</reference>
<dbReference type="Gene3D" id="1.10.357.10">
    <property type="entry name" value="Tetracycline Repressor, domain 2"/>
    <property type="match status" value="1"/>
</dbReference>
<dbReference type="SUPFAM" id="SSF46689">
    <property type="entry name" value="Homeodomain-like"/>
    <property type="match status" value="1"/>
</dbReference>
<accession>A0ABV8KR46</accession>
<dbReference type="InterPro" id="IPR041583">
    <property type="entry name" value="TetR_C_31"/>
</dbReference>
<keyword evidence="5" id="KW-1185">Reference proteome</keyword>
<dbReference type="PROSITE" id="PS50977">
    <property type="entry name" value="HTH_TETR_2"/>
    <property type="match status" value="1"/>
</dbReference>
<dbReference type="Pfam" id="PF00440">
    <property type="entry name" value="TetR_N"/>
    <property type="match status" value="1"/>
</dbReference>
<evidence type="ECO:0000256" key="1">
    <source>
        <dbReference type="ARBA" id="ARBA00023125"/>
    </source>
</evidence>
<dbReference type="EMBL" id="JBHSBN010000015">
    <property type="protein sequence ID" value="MFC4108397.1"/>
    <property type="molecule type" value="Genomic_DNA"/>
</dbReference>
<name>A0ABV8KR46_9ACTN</name>
<feature type="DNA-binding region" description="H-T-H motif" evidence="2">
    <location>
        <begin position="28"/>
        <end position="47"/>
    </location>
</feature>
<evidence type="ECO:0000256" key="2">
    <source>
        <dbReference type="PROSITE-ProRule" id="PRU00335"/>
    </source>
</evidence>
<gene>
    <name evidence="4" type="ORF">ACFOX0_20995</name>
</gene>
<dbReference type="InterPro" id="IPR009057">
    <property type="entry name" value="Homeodomain-like_sf"/>
</dbReference>
<organism evidence="4 5">
    <name type="scientific">Micromonospora zhanjiangensis</name>
    <dbReference type="NCBI Taxonomy" id="1522057"/>
    <lineage>
        <taxon>Bacteria</taxon>
        <taxon>Bacillati</taxon>
        <taxon>Actinomycetota</taxon>
        <taxon>Actinomycetes</taxon>
        <taxon>Micromonosporales</taxon>
        <taxon>Micromonosporaceae</taxon>
        <taxon>Micromonospora</taxon>
    </lineage>
</organism>
<proteinExistence type="predicted"/>
<evidence type="ECO:0000313" key="4">
    <source>
        <dbReference type="EMBL" id="MFC4108397.1"/>
    </source>
</evidence>
<sequence length="194" mass="20981">MAKNIERRALLADAGLRVLAEAGARGLTHRAVDAEAGVPTGTASNYFPSRDALLGALGERIMERFAPDETVLAGLAAREPSLELFADYLRYVLERTTRQPELTRALIELRLEAVRRPALAEILGGMLRRNYREEIAFHEGTGLPGGARELALLHYAMDGLLLDLLTTSIGADLTPDEAVTALVDRLVGPAARTP</sequence>
<evidence type="ECO:0000259" key="3">
    <source>
        <dbReference type="PROSITE" id="PS50977"/>
    </source>
</evidence>
<evidence type="ECO:0000313" key="5">
    <source>
        <dbReference type="Proteomes" id="UP001595868"/>
    </source>
</evidence>
<dbReference type="Pfam" id="PF17940">
    <property type="entry name" value="TetR_C_31"/>
    <property type="match status" value="1"/>
</dbReference>
<comment type="caution">
    <text evidence="4">The sequence shown here is derived from an EMBL/GenBank/DDBJ whole genome shotgun (WGS) entry which is preliminary data.</text>
</comment>
<dbReference type="InterPro" id="IPR001647">
    <property type="entry name" value="HTH_TetR"/>
</dbReference>
<dbReference type="Proteomes" id="UP001595868">
    <property type="component" value="Unassembled WGS sequence"/>
</dbReference>
<keyword evidence="1 2" id="KW-0238">DNA-binding</keyword>
<feature type="domain" description="HTH tetR-type" evidence="3">
    <location>
        <begin position="5"/>
        <end position="65"/>
    </location>
</feature>
<dbReference type="RefSeq" id="WP_377548592.1">
    <property type="nucleotide sequence ID" value="NZ_JBHSBN010000015.1"/>
</dbReference>
<protein>
    <submittedName>
        <fullName evidence="4">TetR/AcrR family transcriptional regulator</fullName>
    </submittedName>
</protein>